<dbReference type="GO" id="GO:0140097">
    <property type="term" value="F:catalytic activity, acting on DNA"/>
    <property type="evidence" value="ECO:0007669"/>
    <property type="project" value="UniProtKB-ARBA"/>
</dbReference>
<dbReference type="InterPro" id="IPR010994">
    <property type="entry name" value="RuvA_2-like"/>
</dbReference>
<name>A0A291TCU5_9FIRM</name>
<accession>A0A291TCU5</accession>
<dbReference type="EMBL" id="CP023819">
    <property type="protein sequence ID" value="ATL91013.1"/>
    <property type="molecule type" value="Genomic_DNA"/>
</dbReference>
<evidence type="ECO:0000256" key="5">
    <source>
        <dbReference type="ARBA" id="ARBA00022801"/>
    </source>
</evidence>
<dbReference type="GO" id="GO:0006508">
    <property type="term" value="P:proteolysis"/>
    <property type="evidence" value="ECO:0007669"/>
    <property type="project" value="UniProtKB-KW"/>
</dbReference>
<keyword evidence="2" id="KW-0645">Protease</keyword>
<sequence length="241" mass="26994">MAKESGPHTGHRQRMRARVEQYGLESLAPHEALEYVLYITNTRKDTNGLAHVLMDRFGDFAGVLDASEEDLLTVEGVGPSTARMLHLLPQVGRYYTQCAVNGKKCMKTTDQLVEYLMAQFAGTVQERALLTALDGRSRIKGLFWLRDGTSDRVSLEIKDVVAAALKGGTDSVVLCHNHPNGVALPSREDLMATENIVRALGLVKVHLRDHIILTESEYFSMREANRLPFYDFQTGEMLRPY</sequence>
<keyword evidence="5" id="KW-0378">Hydrolase</keyword>
<keyword evidence="3" id="KW-0479">Metal-binding</keyword>
<reference evidence="10 11" key="1">
    <citation type="submission" date="2017-10" db="EMBL/GenBank/DDBJ databases">
        <title>Complete Genome Sequence of Faecalibacterium prausnitzii isolated from the gut of healthy adult Indian.</title>
        <authorList>
            <person name="Bag S."/>
            <person name="Ghosh T.S."/>
            <person name="Das B."/>
        </authorList>
    </citation>
    <scope>NUCLEOTIDE SEQUENCE [LARGE SCALE GENOMIC DNA]</scope>
    <source>
        <strain evidence="10 11">Indica</strain>
    </source>
</reference>
<feature type="domain" description="MPN" evidence="9">
    <location>
        <begin position="105"/>
        <end position="227"/>
    </location>
</feature>
<evidence type="ECO:0000313" key="11">
    <source>
        <dbReference type="Proteomes" id="UP000223709"/>
    </source>
</evidence>
<proteinExistence type="inferred from homology"/>
<gene>
    <name evidence="10" type="ORF">CRH10_12270</name>
</gene>
<dbReference type="Gene3D" id="1.10.150.20">
    <property type="entry name" value="5' to 3' exonuclease, C-terminal subdomain"/>
    <property type="match status" value="1"/>
</dbReference>
<dbReference type="AlphaFoldDB" id="A0A291TCU5"/>
<dbReference type="GO" id="GO:0046872">
    <property type="term" value="F:metal ion binding"/>
    <property type="evidence" value="ECO:0007669"/>
    <property type="project" value="UniProtKB-KW"/>
</dbReference>
<evidence type="ECO:0000259" key="9">
    <source>
        <dbReference type="PROSITE" id="PS50249"/>
    </source>
</evidence>
<protein>
    <submittedName>
        <fullName evidence="10">DNA repair protein RadC</fullName>
    </submittedName>
</protein>
<evidence type="ECO:0000256" key="1">
    <source>
        <dbReference type="ARBA" id="ARBA00010243"/>
    </source>
</evidence>
<evidence type="ECO:0000256" key="8">
    <source>
        <dbReference type="ARBA" id="ARBA00023204"/>
    </source>
</evidence>
<dbReference type="GO" id="GO:0006281">
    <property type="term" value="P:DNA repair"/>
    <property type="evidence" value="ECO:0007669"/>
    <property type="project" value="UniProtKB-KW"/>
</dbReference>
<dbReference type="GO" id="GO:0008237">
    <property type="term" value="F:metallopeptidase activity"/>
    <property type="evidence" value="ECO:0007669"/>
    <property type="project" value="UniProtKB-KW"/>
</dbReference>
<dbReference type="SUPFAM" id="SSF47781">
    <property type="entry name" value="RuvA domain 2-like"/>
    <property type="match status" value="1"/>
</dbReference>
<dbReference type="InterPro" id="IPR000445">
    <property type="entry name" value="HhH_motif"/>
</dbReference>
<comment type="similarity">
    <text evidence="1">Belongs to the UPF0758 family.</text>
</comment>
<evidence type="ECO:0000256" key="6">
    <source>
        <dbReference type="ARBA" id="ARBA00022833"/>
    </source>
</evidence>
<dbReference type="Pfam" id="PF00633">
    <property type="entry name" value="HHH"/>
    <property type="match status" value="1"/>
</dbReference>
<dbReference type="InterPro" id="IPR037518">
    <property type="entry name" value="MPN"/>
</dbReference>
<dbReference type="Gene3D" id="3.40.140.10">
    <property type="entry name" value="Cytidine Deaminase, domain 2"/>
    <property type="match status" value="1"/>
</dbReference>
<dbReference type="Proteomes" id="UP000223709">
    <property type="component" value="Chromosome"/>
</dbReference>
<dbReference type="InterPro" id="IPR001405">
    <property type="entry name" value="UPF0758"/>
</dbReference>
<keyword evidence="6" id="KW-0862">Zinc</keyword>
<dbReference type="RefSeq" id="WP_098924784.1">
    <property type="nucleotide sequence ID" value="NZ_CP023819.1"/>
</dbReference>
<keyword evidence="8" id="KW-0234">DNA repair</keyword>
<evidence type="ECO:0000256" key="4">
    <source>
        <dbReference type="ARBA" id="ARBA00022763"/>
    </source>
</evidence>
<dbReference type="PANTHER" id="PTHR30471:SF3">
    <property type="entry name" value="UPF0758 PROTEIN YEES-RELATED"/>
    <property type="match status" value="1"/>
</dbReference>
<evidence type="ECO:0000256" key="7">
    <source>
        <dbReference type="ARBA" id="ARBA00023049"/>
    </source>
</evidence>
<dbReference type="SUPFAM" id="SSF102712">
    <property type="entry name" value="JAB1/MPN domain"/>
    <property type="match status" value="1"/>
</dbReference>
<dbReference type="Pfam" id="PF04002">
    <property type="entry name" value="RadC"/>
    <property type="match status" value="1"/>
</dbReference>
<dbReference type="PROSITE" id="PS50249">
    <property type="entry name" value="MPN"/>
    <property type="match status" value="1"/>
</dbReference>
<keyword evidence="7" id="KW-0482">Metalloprotease</keyword>
<evidence type="ECO:0000256" key="3">
    <source>
        <dbReference type="ARBA" id="ARBA00022723"/>
    </source>
</evidence>
<dbReference type="GO" id="GO:0003677">
    <property type="term" value="F:DNA binding"/>
    <property type="evidence" value="ECO:0007669"/>
    <property type="project" value="InterPro"/>
</dbReference>
<dbReference type="CDD" id="cd08071">
    <property type="entry name" value="MPN_DUF2466"/>
    <property type="match status" value="1"/>
</dbReference>
<dbReference type="PANTHER" id="PTHR30471">
    <property type="entry name" value="DNA REPAIR PROTEIN RADC"/>
    <property type="match status" value="1"/>
</dbReference>
<dbReference type="InterPro" id="IPR025657">
    <property type="entry name" value="RadC_JAB"/>
</dbReference>
<evidence type="ECO:0000313" key="10">
    <source>
        <dbReference type="EMBL" id="ATL91013.1"/>
    </source>
</evidence>
<organism evidence="10 11">
    <name type="scientific">Faecalibacterium prausnitzii</name>
    <dbReference type="NCBI Taxonomy" id="853"/>
    <lineage>
        <taxon>Bacteria</taxon>
        <taxon>Bacillati</taxon>
        <taxon>Bacillota</taxon>
        <taxon>Clostridia</taxon>
        <taxon>Eubacteriales</taxon>
        <taxon>Oscillospiraceae</taxon>
        <taxon>Faecalibacterium</taxon>
    </lineage>
</organism>
<keyword evidence="4" id="KW-0227">DNA damage</keyword>
<evidence type="ECO:0000256" key="2">
    <source>
        <dbReference type="ARBA" id="ARBA00022670"/>
    </source>
</evidence>